<keyword evidence="4 11" id="KW-0808">Transferase</keyword>
<dbReference type="PANTHER" id="PTHR10344:SF4">
    <property type="entry name" value="UMP-CMP KINASE 2, MITOCHONDRIAL"/>
    <property type="match status" value="1"/>
</dbReference>
<proteinExistence type="inferred from homology"/>
<dbReference type="CDD" id="cd01672">
    <property type="entry name" value="TMPK"/>
    <property type="match status" value="1"/>
</dbReference>
<dbReference type="GO" id="GO:0006233">
    <property type="term" value="P:dTDP biosynthetic process"/>
    <property type="evidence" value="ECO:0007669"/>
    <property type="project" value="InterPro"/>
</dbReference>
<evidence type="ECO:0000256" key="2">
    <source>
        <dbReference type="ARBA" id="ARBA00012980"/>
    </source>
</evidence>
<dbReference type="InterPro" id="IPR018095">
    <property type="entry name" value="Thymidylate_kin_CS"/>
</dbReference>
<evidence type="ECO:0000256" key="3">
    <source>
        <dbReference type="ARBA" id="ARBA00017144"/>
    </source>
</evidence>
<gene>
    <name evidence="11" type="primary">tmk</name>
    <name evidence="12" type="ORF">CP520_03065</name>
</gene>
<evidence type="ECO:0000256" key="8">
    <source>
        <dbReference type="ARBA" id="ARBA00022840"/>
    </source>
</evidence>
<dbReference type="EMBL" id="CP023668">
    <property type="protein sequence ID" value="ATG97694.1"/>
    <property type="molecule type" value="Genomic_DNA"/>
</dbReference>
<dbReference type="AlphaFoldDB" id="A0A291ISH6"/>
<keyword evidence="8 11" id="KW-0067">ATP-binding</keyword>
<dbReference type="PANTHER" id="PTHR10344">
    <property type="entry name" value="THYMIDYLATE KINASE"/>
    <property type="match status" value="1"/>
</dbReference>
<dbReference type="PROSITE" id="PS01331">
    <property type="entry name" value="THYMIDYLATE_KINASE"/>
    <property type="match status" value="1"/>
</dbReference>
<evidence type="ECO:0000313" key="13">
    <source>
        <dbReference type="Proteomes" id="UP000232227"/>
    </source>
</evidence>
<dbReference type="OrthoDB" id="9774907at2"/>
<evidence type="ECO:0000256" key="10">
    <source>
        <dbReference type="ARBA" id="ARBA00057735"/>
    </source>
</evidence>
<sequence length="208" mass="23869">MFITLEGPDGSGKTTVVEPLKKHLEDEGYKVLVTREPGGTKISEEIRNVLLKKRDEKMDPWTEALLFIASRKQHLVDVIIPALKDGYIVICDRYMDSTSAYQGAGRGLKVNDIDEVQHIVLGEWVPNLTLYFNVDIDVANARMNTRDESKNRLDEENNDYKKKVISGYKDLIKKHPERFEVVDANKDKDNVLKQAIRIVDEKLKNEKK</sequence>
<protein>
    <recommendedName>
        <fullName evidence="3 11">Thymidylate kinase</fullName>
        <ecNumber evidence="2 11">2.7.4.9</ecNumber>
    </recommendedName>
    <alternativeName>
        <fullName evidence="11">dTMP kinase</fullName>
    </alternativeName>
</protein>
<evidence type="ECO:0000256" key="7">
    <source>
        <dbReference type="ARBA" id="ARBA00022777"/>
    </source>
</evidence>
<dbReference type="Proteomes" id="UP000232227">
    <property type="component" value="Chromosome"/>
</dbReference>
<dbReference type="Pfam" id="PF02223">
    <property type="entry name" value="Thymidylate_kin"/>
    <property type="match status" value="1"/>
</dbReference>
<evidence type="ECO:0000313" key="12">
    <source>
        <dbReference type="EMBL" id="ATG97694.1"/>
    </source>
</evidence>
<dbReference type="RefSeq" id="WP_096862982.1">
    <property type="nucleotide sequence ID" value="NZ_CP023668.1"/>
</dbReference>
<keyword evidence="5 11" id="KW-0545">Nucleotide biosynthesis</keyword>
<dbReference type="SUPFAM" id="SSF52540">
    <property type="entry name" value="P-loop containing nucleoside triphosphate hydrolases"/>
    <property type="match status" value="1"/>
</dbReference>
<dbReference type="NCBIfam" id="TIGR00041">
    <property type="entry name" value="DTMP_kinase"/>
    <property type="match status" value="1"/>
</dbReference>
<evidence type="ECO:0000256" key="5">
    <source>
        <dbReference type="ARBA" id="ARBA00022727"/>
    </source>
</evidence>
<dbReference type="Gene3D" id="3.40.50.300">
    <property type="entry name" value="P-loop containing nucleotide triphosphate hydrolases"/>
    <property type="match status" value="1"/>
</dbReference>
<dbReference type="GO" id="GO:0006227">
    <property type="term" value="P:dUDP biosynthetic process"/>
    <property type="evidence" value="ECO:0007669"/>
    <property type="project" value="TreeGrafter"/>
</dbReference>
<dbReference type="InterPro" id="IPR027417">
    <property type="entry name" value="P-loop_NTPase"/>
</dbReference>
<dbReference type="KEGG" id="mlac:CP520_03065"/>
<organism evidence="12 13">
    <name type="scientific">Mesoplasma lactucae ATCC 49193</name>
    <dbReference type="NCBI Taxonomy" id="81460"/>
    <lineage>
        <taxon>Bacteria</taxon>
        <taxon>Bacillati</taxon>
        <taxon>Mycoplasmatota</taxon>
        <taxon>Mollicutes</taxon>
        <taxon>Entomoplasmatales</taxon>
        <taxon>Entomoplasmataceae</taxon>
        <taxon>Mesoplasma</taxon>
    </lineage>
</organism>
<comment type="catalytic activity">
    <reaction evidence="9 11">
        <text>dTMP + ATP = dTDP + ADP</text>
        <dbReference type="Rhea" id="RHEA:13517"/>
        <dbReference type="ChEBI" id="CHEBI:30616"/>
        <dbReference type="ChEBI" id="CHEBI:58369"/>
        <dbReference type="ChEBI" id="CHEBI:63528"/>
        <dbReference type="ChEBI" id="CHEBI:456216"/>
        <dbReference type="EC" id="2.7.4.9"/>
    </reaction>
</comment>
<dbReference type="GO" id="GO:0005524">
    <property type="term" value="F:ATP binding"/>
    <property type="evidence" value="ECO:0007669"/>
    <property type="project" value="UniProtKB-UniRule"/>
</dbReference>
<keyword evidence="7 11" id="KW-0418">Kinase</keyword>
<keyword evidence="6 11" id="KW-0547">Nucleotide-binding</keyword>
<name>A0A291ISH6_9MOLU</name>
<comment type="function">
    <text evidence="10 11">Phosphorylation of dTMP to form dTDP in both de novo and salvage pathways of dTTP synthesis.</text>
</comment>
<evidence type="ECO:0000256" key="1">
    <source>
        <dbReference type="ARBA" id="ARBA00009776"/>
    </source>
</evidence>
<dbReference type="GO" id="GO:0006235">
    <property type="term" value="P:dTTP biosynthetic process"/>
    <property type="evidence" value="ECO:0007669"/>
    <property type="project" value="UniProtKB-UniRule"/>
</dbReference>
<dbReference type="HAMAP" id="MF_00165">
    <property type="entry name" value="Thymidylate_kinase"/>
    <property type="match status" value="1"/>
</dbReference>
<feature type="binding site" evidence="11">
    <location>
        <begin position="7"/>
        <end position="14"/>
    </location>
    <ligand>
        <name>ATP</name>
        <dbReference type="ChEBI" id="CHEBI:30616"/>
    </ligand>
</feature>
<accession>A0A291ISH6</accession>
<dbReference type="EC" id="2.7.4.9" evidence="2 11"/>
<evidence type="ECO:0000256" key="6">
    <source>
        <dbReference type="ARBA" id="ARBA00022741"/>
    </source>
</evidence>
<dbReference type="InterPro" id="IPR018094">
    <property type="entry name" value="Thymidylate_kinase"/>
</dbReference>
<evidence type="ECO:0000256" key="4">
    <source>
        <dbReference type="ARBA" id="ARBA00022679"/>
    </source>
</evidence>
<dbReference type="GO" id="GO:0004798">
    <property type="term" value="F:dTMP kinase activity"/>
    <property type="evidence" value="ECO:0007669"/>
    <property type="project" value="UniProtKB-UniRule"/>
</dbReference>
<keyword evidence="13" id="KW-1185">Reference proteome</keyword>
<evidence type="ECO:0000256" key="11">
    <source>
        <dbReference type="HAMAP-Rule" id="MF_00165"/>
    </source>
</evidence>
<dbReference type="FunFam" id="3.40.50.300:FF:000225">
    <property type="entry name" value="Thymidylate kinase"/>
    <property type="match status" value="1"/>
</dbReference>
<dbReference type="GO" id="GO:0005829">
    <property type="term" value="C:cytosol"/>
    <property type="evidence" value="ECO:0007669"/>
    <property type="project" value="TreeGrafter"/>
</dbReference>
<dbReference type="InterPro" id="IPR039430">
    <property type="entry name" value="Thymidylate_kin-like_dom"/>
</dbReference>
<evidence type="ECO:0000256" key="9">
    <source>
        <dbReference type="ARBA" id="ARBA00048743"/>
    </source>
</evidence>
<reference evidence="12 13" key="1">
    <citation type="submission" date="2017-09" db="EMBL/GenBank/DDBJ databases">
        <title>SPAdes assembly of the Mesoplasma lactucae genome.</title>
        <authorList>
            <person name="Knight T.F."/>
            <person name="Rubinstein R."/>
            <person name="Citino T."/>
        </authorList>
    </citation>
    <scope>NUCLEOTIDE SEQUENCE [LARGE SCALE GENOMIC DNA]</scope>
    <source>
        <strain evidence="12 13">831-C4</strain>
    </source>
</reference>
<comment type="similarity">
    <text evidence="1 11">Belongs to the thymidylate kinase family.</text>
</comment>